<organism evidence="3 4">
    <name type="scientific">Sporolituus thermophilus DSM 23256</name>
    <dbReference type="NCBI Taxonomy" id="1123285"/>
    <lineage>
        <taxon>Bacteria</taxon>
        <taxon>Bacillati</taxon>
        <taxon>Bacillota</taxon>
        <taxon>Negativicutes</taxon>
        <taxon>Selenomonadales</taxon>
        <taxon>Sporomusaceae</taxon>
        <taxon>Sporolituus</taxon>
    </lineage>
</organism>
<evidence type="ECO:0000313" key="3">
    <source>
        <dbReference type="EMBL" id="SDF14616.1"/>
    </source>
</evidence>
<dbReference type="AlphaFoldDB" id="A0A1G7IPY7"/>
<name>A0A1G7IPY7_9FIRM</name>
<dbReference type="Pfam" id="PF01695">
    <property type="entry name" value="IstB_IS21"/>
    <property type="match status" value="1"/>
</dbReference>
<dbReference type="Gene3D" id="1.50.10.20">
    <property type="match status" value="2"/>
</dbReference>
<dbReference type="CDD" id="cd00009">
    <property type="entry name" value="AAA"/>
    <property type="match status" value="1"/>
</dbReference>
<proteinExistence type="inferred from homology"/>
<sequence>MATRQQIDKVIKHGALWLKAQQNTDGSYGKWGIGSTCLAVMALLFSNVAKQDAAVKQAIAYILNSAPADDSYFRSLTVMALVANGEKTPDIVSRVQSDTEWLIQAQGHNPDEILSYGGWGLTGVANAANGSSTQYALLALYAAAAWGLVAPQETWSRAVKWYQRNHDINNDGSYTYGLGDYSWFNSGGIRHSMTAAALAGLKAINALAANPDDLAQVKSLVGHALDWLNTNYIIELSPGIRDSWYYYYLYSIASSCVIEPPIIFIGTNDWYTDMADTLVALQRPDGRWTSELDKKSTEVVHTSFALLALAKADLRSATSGSNGRNKSSLAKEPLKKRQIRKAGFPVIKTLDTFDFKHSPRINRPLVEQLGEGDFISRKENIVLIGNPGTGKTHLAISLGLLACDRGYRVKFYTAAELIQKLLVAQEQRRYAKLAQILGQIDLLIIDELSYLTLSRPSAELLFQVIAARYERASLIITSNLEFSQWTAIFGDPMLTAAVVDRLIHKSYVIDTHGPSYRLKHRLQPDSVKE</sequence>
<dbReference type="InterPro" id="IPR003593">
    <property type="entry name" value="AAA+_ATPase"/>
</dbReference>
<keyword evidence="4" id="KW-1185">Reference proteome</keyword>
<evidence type="ECO:0000259" key="2">
    <source>
        <dbReference type="SMART" id="SM00382"/>
    </source>
</evidence>
<dbReference type="SUPFAM" id="SSF48239">
    <property type="entry name" value="Terpenoid cyclases/Protein prenyltransferases"/>
    <property type="match status" value="1"/>
</dbReference>
<gene>
    <name evidence="3" type="ORF">SAMN05660235_00575</name>
</gene>
<evidence type="ECO:0000313" key="4">
    <source>
        <dbReference type="Proteomes" id="UP000243333"/>
    </source>
</evidence>
<dbReference type="InterPro" id="IPR047661">
    <property type="entry name" value="IstB"/>
</dbReference>
<dbReference type="SMART" id="SM00382">
    <property type="entry name" value="AAA"/>
    <property type="match status" value="1"/>
</dbReference>
<dbReference type="PANTHER" id="PTHR30050">
    <property type="entry name" value="CHROMOSOMAL REPLICATION INITIATOR PROTEIN DNAA"/>
    <property type="match status" value="1"/>
</dbReference>
<dbReference type="GO" id="GO:0005524">
    <property type="term" value="F:ATP binding"/>
    <property type="evidence" value="ECO:0007669"/>
    <property type="project" value="InterPro"/>
</dbReference>
<reference evidence="4" key="1">
    <citation type="submission" date="2016-10" db="EMBL/GenBank/DDBJ databases">
        <authorList>
            <person name="Varghese N."/>
            <person name="Submissions S."/>
        </authorList>
    </citation>
    <scope>NUCLEOTIDE SEQUENCE [LARGE SCALE GENOMIC DNA]</scope>
    <source>
        <strain evidence="4">DSM 23256</strain>
    </source>
</reference>
<dbReference type="GO" id="GO:0006260">
    <property type="term" value="P:DNA replication"/>
    <property type="evidence" value="ECO:0007669"/>
    <property type="project" value="TreeGrafter"/>
</dbReference>
<evidence type="ECO:0000256" key="1">
    <source>
        <dbReference type="ARBA" id="ARBA00008059"/>
    </source>
</evidence>
<comment type="similarity">
    <text evidence="1">Belongs to the IS21/IS1162 putative ATP-binding protein family.</text>
</comment>
<feature type="domain" description="AAA+ ATPase" evidence="2">
    <location>
        <begin position="377"/>
        <end position="510"/>
    </location>
</feature>
<accession>A0A1G7IPY7</accession>
<protein>
    <submittedName>
        <fullName evidence="3">DNA replication protein DnaC</fullName>
    </submittedName>
</protein>
<dbReference type="InterPro" id="IPR002611">
    <property type="entry name" value="IstB_ATP-bd"/>
</dbReference>
<dbReference type="Proteomes" id="UP000243333">
    <property type="component" value="Unassembled WGS sequence"/>
</dbReference>
<dbReference type="OrthoDB" id="1634151at2"/>
<dbReference type="Gene3D" id="3.40.50.300">
    <property type="entry name" value="P-loop containing nucleotide triphosphate hydrolases"/>
    <property type="match status" value="1"/>
</dbReference>
<dbReference type="NCBIfam" id="NF038214">
    <property type="entry name" value="IS21_help_AAA"/>
    <property type="match status" value="1"/>
</dbReference>
<dbReference type="SUPFAM" id="SSF52540">
    <property type="entry name" value="P-loop containing nucleoside triphosphate hydrolases"/>
    <property type="match status" value="1"/>
</dbReference>
<dbReference type="STRING" id="1123285.SAMN05660235_00575"/>
<dbReference type="EMBL" id="FNBU01000003">
    <property type="protein sequence ID" value="SDF14616.1"/>
    <property type="molecule type" value="Genomic_DNA"/>
</dbReference>
<dbReference type="InterPro" id="IPR008930">
    <property type="entry name" value="Terpenoid_cyclase/PrenylTrfase"/>
</dbReference>
<dbReference type="PANTHER" id="PTHR30050:SF4">
    <property type="entry name" value="ATP-BINDING PROTEIN RV3427C IN INSERTION SEQUENCE-RELATED"/>
    <property type="match status" value="1"/>
</dbReference>
<dbReference type="RefSeq" id="WP_093687934.1">
    <property type="nucleotide sequence ID" value="NZ_FNBU01000003.1"/>
</dbReference>
<dbReference type="InterPro" id="IPR027417">
    <property type="entry name" value="P-loop_NTPase"/>
</dbReference>